<sequence>MKFTEHLTTHLTPEWRVQYIQYEKLKDVLYAALEKMPPKEDSAVSVIKTFFNKFEDEWFQYCDEELTKINTFFSEKIAEAERKLTALKKELLMTEESLKPGTSLKSLRVGSKLTLAGKPDKKAVKTKAKTINDLKLAFSEFYLSLVLIQNYQQLNFTGFRKILKKHDKLFETTNGVNYRQTKVELALFFQNKRVDEIILDVENLFISELEHGNRSKAMNRLRVPPLGKETTGDLVTFRVGLYCGIFLVLTLVNVIAAIYTDHSNELETAIRMYRGIFLIVLVTFLLAINTWGWRKAGVNHVLIFELDPRNHLSYHQLLEVSGLLAILWAISLNAFLLSHFIGIGHYLPNLVLVCFIFLFTFNPFKICYYKARIWLLRILFRIITAPFHHVGFADFWMADQMNSLVVALLDFQYIVCFYAWDWHLSTNKDHICASTLYGLRPFVACLPAWFRFAQCIRRYVDTREKFPHLVNAGKYSTSFFVVAFSTLAKSDSPQSDNFFMLWIWAAAISTCYTLTWDIKMDWGLLDKSATKENRFLREETVYRYKVCYYLAMLEDLIFRFLWTLTVSVGDLELFHSEILKLALALCEVFRRFVWNFFRLENEHLNNCGKFRAVRDISFMPKDTHHQVDIEAIMDDIEGLGPDSSRRRKASSCITKSVKPRKTDVVTEIVIENHEIVGLDTRV</sequence>
<evidence type="ECO:0000259" key="8">
    <source>
        <dbReference type="PROSITE" id="PS51380"/>
    </source>
</evidence>
<feature type="transmembrane region" description="Helical" evidence="7">
    <location>
        <begin position="373"/>
        <end position="392"/>
    </location>
</feature>
<accession>A0A913XMC0</accession>
<comment type="subcellular location">
    <subcellularLocation>
        <location evidence="1">Membrane</location>
        <topology evidence="1">Multi-pass membrane protein</topology>
    </subcellularLocation>
</comment>
<evidence type="ECO:0000259" key="9">
    <source>
        <dbReference type="PROSITE" id="PS51382"/>
    </source>
</evidence>
<dbReference type="Proteomes" id="UP000887567">
    <property type="component" value="Unplaced"/>
</dbReference>
<feature type="coiled-coil region" evidence="6">
    <location>
        <begin position="70"/>
        <end position="97"/>
    </location>
</feature>
<evidence type="ECO:0000256" key="4">
    <source>
        <dbReference type="ARBA" id="ARBA00022989"/>
    </source>
</evidence>
<feature type="domain" description="SPX" evidence="9">
    <location>
        <begin position="1"/>
        <end position="180"/>
    </location>
</feature>
<dbReference type="GeneID" id="110244519"/>
<keyword evidence="3 7" id="KW-0812">Transmembrane</keyword>
<keyword evidence="5 7" id="KW-0472">Membrane</keyword>
<evidence type="ECO:0008006" key="12">
    <source>
        <dbReference type="Google" id="ProtNLM"/>
    </source>
</evidence>
<dbReference type="GO" id="GO:0016036">
    <property type="term" value="P:cellular response to phosphate starvation"/>
    <property type="evidence" value="ECO:0007669"/>
    <property type="project" value="TreeGrafter"/>
</dbReference>
<evidence type="ECO:0000256" key="5">
    <source>
        <dbReference type="ARBA" id="ARBA00023136"/>
    </source>
</evidence>
<keyword evidence="4 7" id="KW-1133">Transmembrane helix</keyword>
<keyword evidence="6" id="KW-0175">Coiled coil</keyword>
<dbReference type="InterPro" id="IPR004331">
    <property type="entry name" value="SPX_dom"/>
</dbReference>
<dbReference type="AlphaFoldDB" id="A0A913XMC0"/>
<dbReference type="InterPro" id="IPR004342">
    <property type="entry name" value="EXS_C"/>
</dbReference>
<dbReference type="CDD" id="cd14477">
    <property type="entry name" value="SPX_XPR1_like"/>
    <property type="match status" value="1"/>
</dbReference>
<organism evidence="10 11">
    <name type="scientific">Exaiptasia diaphana</name>
    <name type="common">Tropical sea anemone</name>
    <name type="synonym">Aiptasia pulchella</name>
    <dbReference type="NCBI Taxonomy" id="2652724"/>
    <lineage>
        <taxon>Eukaryota</taxon>
        <taxon>Metazoa</taxon>
        <taxon>Cnidaria</taxon>
        <taxon>Anthozoa</taxon>
        <taxon>Hexacorallia</taxon>
        <taxon>Actiniaria</taxon>
        <taxon>Aiptasiidae</taxon>
        <taxon>Exaiptasia</taxon>
    </lineage>
</organism>
<dbReference type="GO" id="GO:0006817">
    <property type="term" value="P:phosphate ion transport"/>
    <property type="evidence" value="ECO:0007669"/>
    <property type="project" value="TreeGrafter"/>
</dbReference>
<name>A0A913XMC0_EXADI</name>
<dbReference type="EnsemblMetazoa" id="XM_021050724.2">
    <property type="protein sequence ID" value="XP_020906383.1"/>
    <property type="gene ID" value="LOC110244519"/>
</dbReference>
<dbReference type="Pfam" id="PF03105">
    <property type="entry name" value="SPX"/>
    <property type="match status" value="2"/>
</dbReference>
<evidence type="ECO:0000256" key="7">
    <source>
        <dbReference type="SAM" id="Phobius"/>
    </source>
</evidence>
<dbReference type="RefSeq" id="XP_020906383.1">
    <property type="nucleotide sequence ID" value="XM_021050724.2"/>
</dbReference>
<comment type="similarity">
    <text evidence="2">Belongs to the SYG1 (TC 2.A.94) family.</text>
</comment>
<dbReference type="GO" id="GO:0005886">
    <property type="term" value="C:plasma membrane"/>
    <property type="evidence" value="ECO:0007669"/>
    <property type="project" value="TreeGrafter"/>
</dbReference>
<feature type="transmembrane region" description="Helical" evidence="7">
    <location>
        <begin position="313"/>
        <end position="336"/>
    </location>
</feature>
<dbReference type="Pfam" id="PF03124">
    <property type="entry name" value="EXS"/>
    <property type="match status" value="1"/>
</dbReference>
<evidence type="ECO:0000256" key="2">
    <source>
        <dbReference type="ARBA" id="ARBA00009665"/>
    </source>
</evidence>
<evidence type="ECO:0000313" key="10">
    <source>
        <dbReference type="EnsemblMetazoa" id="XP_020906383.1"/>
    </source>
</evidence>
<feature type="transmembrane region" description="Helical" evidence="7">
    <location>
        <begin position="239"/>
        <end position="260"/>
    </location>
</feature>
<dbReference type="PROSITE" id="PS51382">
    <property type="entry name" value="SPX"/>
    <property type="match status" value="1"/>
</dbReference>
<evidence type="ECO:0000256" key="6">
    <source>
        <dbReference type="SAM" id="Coils"/>
    </source>
</evidence>
<dbReference type="GO" id="GO:0000822">
    <property type="term" value="F:inositol hexakisphosphate binding"/>
    <property type="evidence" value="ECO:0007669"/>
    <property type="project" value="TreeGrafter"/>
</dbReference>
<dbReference type="KEGG" id="epa:110244519"/>
<dbReference type="GO" id="GO:0005794">
    <property type="term" value="C:Golgi apparatus"/>
    <property type="evidence" value="ECO:0007669"/>
    <property type="project" value="TreeGrafter"/>
</dbReference>
<evidence type="ECO:0000313" key="11">
    <source>
        <dbReference type="Proteomes" id="UP000887567"/>
    </source>
</evidence>
<reference evidence="10" key="1">
    <citation type="submission" date="2022-11" db="UniProtKB">
        <authorList>
            <consortium name="EnsemblMetazoa"/>
        </authorList>
    </citation>
    <scope>IDENTIFICATION</scope>
</reference>
<evidence type="ECO:0000256" key="3">
    <source>
        <dbReference type="ARBA" id="ARBA00022692"/>
    </source>
</evidence>
<feature type="transmembrane region" description="Helical" evidence="7">
    <location>
        <begin position="272"/>
        <end position="293"/>
    </location>
</feature>
<dbReference type="PROSITE" id="PS51380">
    <property type="entry name" value="EXS"/>
    <property type="match status" value="1"/>
</dbReference>
<dbReference type="PANTHER" id="PTHR10783">
    <property type="entry name" value="XENOTROPIC AND POLYTROPIC RETROVIRUS RECEPTOR 1-RELATED"/>
    <property type="match status" value="1"/>
</dbReference>
<feature type="transmembrane region" description="Helical" evidence="7">
    <location>
        <begin position="343"/>
        <end position="361"/>
    </location>
</feature>
<feature type="transmembrane region" description="Helical" evidence="7">
    <location>
        <begin position="499"/>
        <end position="518"/>
    </location>
</feature>
<proteinExistence type="inferred from homology"/>
<evidence type="ECO:0000256" key="1">
    <source>
        <dbReference type="ARBA" id="ARBA00004141"/>
    </source>
</evidence>
<protein>
    <recommendedName>
        <fullName evidence="12">Xenotropic and polytropic retrovirus receptor 1</fullName>
    </recommendedName>
</protein>
<dbReference type="OMA" id="ETSHFYT"/>
<keyword evidence="11" id="KW-1185">Reference proteome</keyword>
<dbReference type="OrthoDB" id="9970435at2759"/>
<dbReference type="PANTHER" id="PTHR10783:SF103">
    <property type="entry name" value="SOLUTE CARRIER FAMILY 53 MEMBER 1"/>
    <property type="match status" value="1"/>
</dbReference>
<feature type="domain" description="EXS" evidence="8">
    <location>
        <begin position="431"/>
        <end position="631"/>
    </location>
</feature>